<dbReference type="InterPro" id="IPR003739">
    <property type="entry name" value="Lys_aminomutase/Glu_NH3_mut"/>
</dbReference>
<dbReference type="InterPro" id="IPR025895">
    <property type="entry name" value="LAM_C_dom"/>
</dbReference>
<reference evidence="14" key="1">
    <citation type="submission" date="2020-10" db="EMBL/GenBank/DDBJ databases">
        <authorList>
            <person name="Gilroy R."/>
        </authorList>
    </citation>
    <scope>NUCLEOTIDE SEQUENCE</scope>
    <source>
        <strain evidence="14">10669</strain>
    </source>
</reference>
<comment type="cofactor">
    <cofactor evidence="1 12">
        <name>pyridoxal 5'-phosphate</name>
        <dbReference type="ChEBI" id="CHEBI:597326"/>
    </cofactor>
</comment>
<dbReference type="PIRSF" id="PIRSF004911">
    <property type="entry name" value="DUF160"/>
    <property type="match status" value="1"/>
</dbReference>
<feature type="binding site" evidence="11">
    <location>
        <position position="140"/>
    </location>
    <ligand>
        <name>[4Fe-4S] cluster</name>
        <dbReference type="ChEBI" id="CHEBI:49883"/>
        <note>4Fe-4S-S-AdoMet</note>
    </ligand>
</feature>
<accession>A0A9D1NKL1</accession>
<evidence type="ECO:0000256" key="9">
    <source>
        <dbReference type="ARBA" id="ARBA00023014"/>
    </source>
</evidence>
<keyword evidence="10" id="KW-0413">Isomerase</keyword>
<evidence type="ECO:0000313" key="14">
    <source>
        <dbReference type="EMBL" id="HIV04858.1"/>
    </source>
</evidence>
<evidence type="ECO:0000259" key="13">
    <source>
        <dbReference type="PROSITE" id="PS51918"/>
    </source>
</evidence>
<keyword evidence="7 12" id="KW-0663">Pyridoxal phosphate</keyword>
<evidence type="ECO:0000256" key="2">
    <source>
        <dbReference type="ARBA" id="ARBA00001966"/>
    </source>
</evidence>
<feature type="binding site" evidence="11">
    <location>
        <position position="137"/>
    </location>
    <ligand>
        <name>[4Fe-4S] cluster</name>
        <dbReference type="ChEBI" id="CHEBI:49883"/>
        <note>4Fe-4S-S-AdoMet</note>
    </ligand>
</feature>
<dbReference type="InterPro" id="IPR058240">
    <property type="entry name" value="rSAM_sf"/>
</dbReference>
<feature type="binding site" evidence="11">
    <location>
        <position position="133"/>
    </location>
    <ligand>
        <name>[4Fe-4S] cluster</name>
        <dbReference type="ChEBI" id="CHEBI:49883"/>
        <note>4Fe-4S-S-AdoMet</note>
    </ligand>
</feature>
<keyword evidence="6 11" id="KW-0479">Metal-binding</keyword>
<dbReference type="SFLD" id="SFLDG01070">
    <property type="entry name" value="PLP-dependent"/>
    <property type="match status" value="1"/>
</dbReference>
<sequence>MFPQDRIENWAHGQGLWARVPAEDWNDWRWQMRNRIATAAQLEALMPLTAQEREGLRAAAGRLAFAVTPHFFNLIDRGNPACPVRLQVVPRAAEGVVSADESDDPVGEEKTSPVPGLVHRYPDRVMLISTDRCACYCRYCTRSRLVSAVRGGGFRPQLEAAFRYIAAHEEVRDVLVSGGDFLLLSDEKIDYVLERLRAIPHVEIVRVGSRVPVFLPQRVTPELCAVLRRRGPIWMNIHVNSPRECTRETAAALERLAFAGVALGSQSVLLRGVNDDEEALRSLVHRLLMMRVRPYYLYACDKIRGSAHFRVPVARGVELIRSLRGWTTGFAVPQFVVDAPGGGGKIPVNPDYVETFLPDGSVRLRNFRDEECRY</sequence>
<dbReference type="InterPro" id="IPR013785">
    <property type="entry name" value="Aldolase_TIM"/>
</dbReference>
<proteinExistence type="inferred from homology"/>
<gene>
    <name evidence="14" type="ORF">IAC75_06925</name>
</gene>
<dbReference type="Pfam" id="PF04055">
    <property type="entry name" value="Radical_SAM"/>
    <property type="match status" value="1"/>
</dbReference>
<comment type="cofactor">
    <cofactor evidence="2">
        <name>[4Fe-4S] cluster</name>
        <dbReference type="ChEBI" id="CHEBI:49883"/>
    </cofactor>
</comment>
<dbReference type="EMBL" id="DVOG01000184">
    <property type="protein sequence ID" value="HIV04858.1"/>
    <property type="molecule type" value="Genomic_DNA"/>
</dbReference>
<dbReference type="CDD" id="cd01335">
    <property type="entry name" value="Radical_SAM"/>
    <property type="match status" value="1"/>
</dbReference>
<dbReference type="GO" id="GO:0046872">
    <property type="term" value="F:metal ion binding"/>
    <property type="evidence" value="ECO:0007669"/>
    <property type="project" value="UniProtKB-KW"/>
</dbReference>
<feature type="domain" description="Radical SAM core" evidence="13">
    <location>
        <begin position="119"/>
        <end position="331"/>
    </location>
</feature>
<dbReference type="SFLD" id="SFLDS00029">
    <property type="entry name" value="Radical_SAM"/>
    <property type="match status" value="1"/>
</dbReference>
<feature type="modified residue" description="N6-(pyridoxal phosphate)lysine" evidence="12">
    <location>
        <position position="345"/>
    </location>
</feature>
<reference evidence="14" key="2">
    <citation type="journal article" date="2021" name="PeerJ">
        <title>Extensive microbial diversity within the chicken gut microbiome revealed by metagenomics and culture.</title>
        <authorList>
            <person name="Gilroy R."/>
            <person name="Ravi A."/>
            <person name="Getino M."/>
            <person name="Pursley I."/>
            <person name="Horton D.L."/>
            <person name="Alikhan N.F."/>
            <person name="Baker D."/>
            <person name="Gharbi K."/>
            <person name="Hall N."/>
            <person name="Watson M."/>
            <person name="Adriaenssens E.M."/>
            <person name="Foster-Nyarko E."/>
            <person name="Jarju S."/>
            <person name="Secka A."/>
            <person name="Antonio M."/>
            <person name="Oren A."/>
            <person name="Chaudhuri R.R."/>
            <person name="La Ragione R."/>
            <person name="Hildebrand F."/>
            <person name="Pallen M.J."/>
        </authorList>
    </citation>
    <scope>NUCLEOTIDE SEQUENCE</scope>
    <source>
        <strain evidence="14">10669</strain>
    </source>
</reference>
<evidence type="ECO:0000313" key="15">
    <source>
        <dbReference type="Proteomes" id="UP000886812"/>
    </source>
</evidence>
<name>A0A9D1NKL1_9BACT</name>
<dbReference type="NCBIfam" id="TIGR00238">
    <property type="entry name" value="KamA family radical SAM protein"/>
    <property type="match status" value="1"/>
</dbReference>
<evidence type="ECO:0000256" key="3">
    <source>
        <dbReference type="ARBA" id="ARBA00008703"/>
    </source>
</evidence>
<evidence type="ECO:0000256" key="7">
    <source>
        <dbReference type="ARBA" id="ARBA00022898"/>
    </source>
</evidence>
<dbReference type="Gene3D" id="3.20.20.70">
    <property type="entry name" value="Aldolase class I"/>
    <property type="match status" value="1"/>
</dbReference>
<dbReference type="SUPFAM" id="SSF102114">
    <property type="entry name" value="Radical SAM enzymes"/>
    <property type="match status" value="1"/>
</dbReference>
<keyword evidence="5" id="KW-0949">S-adenosyl-L-methionine</keyword>
<evidence type="ECO:0000256" key="1">
    <source>
        <dbReference type="ARBA" id="ARBA00001933"/>
    </source>
</evidence>
<organism evidence="14 15">
    <name type="scientific">Candidatus Spyradosoma merdigallinarum</name>
    <dbReference type="NCBI Taxonomy" id="2840950"/>
    <lineage>
        <taxon>Bacteria</taxon>
        <taxon>Pseudomonadati</taxon>
        <taxon>Verrucomicrobiota</taxon>
        <taxon>Opitutia</taxon>
        <taxon>Opitutia incertae sedis</taxon>
        <taxon>Candidatus Spyradosoma</taxon>
    </lineage>
</organism>
<dbReference type="GO" id="GO:0016853">
    <property type="term" value="F:isomerase activity"/>
    <property type="evidence" value="ECO:0007669"/>
    <property type="project" value="UniProtKB-KW"/>
</dbReference>
<dbReference type="Proteomes" id="UP000886812">
    <property type="component" value="Unassembled WGS sequence"/>
</dbReference>
<dbReference type="AlphaFoldDB" id="A0A9D1NKL1"/>
<keyword evidence="9 11" id="KW-0411">Iron-sulfur</keyword>
<dbReference type="Pfam" id="PF12544">
    <property type="entry name" value="LAM_C"/>
    <property type="match status" value="1"/>
</dbReference>
<dbReference type="PANTHER" id="PTHR30538:SF1">
    <property type="entry name" value="L-LYSINE 2,3-AMINOMUTASE"/>
    <property type="match status" value="1"/>
</dbReference>
<dbReference type="GO" id="GO:0051539">
    <property type="term" value="F:4 iron, 4 sulfur cluster binding"/>
    <property type="evidence" value="ECO:0007669"/>
    <property type="project" value="UniProtKB-KW"/>
</dbReference>
<comment type="similarity">
    <text evidence="3">Belongs to the radical SAM superfamily. KamA family.</text>
</comment>
<evidence type="ECO:0000256" key="10">
    <source>
        <dbReference type="ARBA" id="ARBA00023235"/>
    </source>
</evidence>
<keyword evidence="8" id="KW-0408">Iron</keyword>
<protein>
    <submittedName>
        <fullName evidence="14">KamA family radical SAM protein</fullName>
    </submittedName>
</protein>
<comment type="caution">
    <text evidence="14">The sequence shown here is derived from an EMBL/GenBank/DDBJ whole genome shotgun (WGS) entry which is preliminary data.</text>
</comment>
<evidence type="ECO:0000256" key="4">
    <source>
        <dbReference type="ARBA" id="ARBA00022485"/>
    </source>
</evidence>
<evidence type="ECO:0000256" key="11">
    <source>
        <dbReference type="PIRSR" id="PIRSR004911-1"/>
    </source>
</evidence>
<dbReference type="InterPro" id="IPR007197">
    <property type="entry name" value="rSAM"/>
</dbReference>
<dbReference type="Gene3D" id="6.10.140.1170">
    <property type="match status" value="1"/>
</dbReference>
<dbReference type="PANTHER" id="PTHR30538">
    <property type="entry name" value="LYSINE 2,3-AMINOMUTASE-RELATED"/>
    <property type="match status" value="1"/>
</dbReference>
<evidence type="ECO:0000256" key="6">
    <source>
        <dbReference type="ARBA" id="ARBA00022723"/>
    </source>
</evidence>
<keyword evidence="4 11" id="KW-0004">4Fe-4S</keyword>
<evidence type="ECO:0000256" key="12">
    <source>
        <dbReference type="PIRSR" id="PIRSR603739-50"/>
    </source>
</evidence>
<evidence type="ECO:0000256" key="5">
    <source>
        <dbReference type="ARBA" id="ARBA00022691"/>
    </source>
</evidence>
<dbReference type="PROSITE" id="PS51918">
    <property type="entry name" value="RADICAL_SAM"/>
    <property type="match status" value="1"/>
</dbReference>
<evidence type="ECO:0000256" key="8">
    <source>
        <dbReference type="ARBA" id="ARBA00023004"/>
    </source>
</evidence>